<dbReference type="AlphaFoldDB" id="A0A927WH94"/>
<comment type="similarity">
    <text evidence="1">Belongs to the UDP-N-acetylglucosamine 2-epimerase family.</text>
</comment>
<dbReference type="RefSeq" id="WP_303668442.1">
    <property type="nucleotide sequence ID" value="NZ_SVCA01000002.1"/>
</dbReference>
<protein>
    <submittedName>
        <fullName evidence="3">UDP-N-acetylglucosamine 2-epimerase (Non-hydrolyzing)</fullName>
        <ecNumber evidence="3">5.1.3.14</ecNumber>
    </submittedName>
</protein>
<gene>
    <name evidence="3" type="ORF">E7203_02795</name>
</gene>
<dbReference type="GO" id="GO:0008761">
    <property type="term" value="F:UDP-N-acetylglucosamine 2-epimerase activity"/>
    <property type="evidence" value="ECO:0007669"/>
    <property type="project" value="UniProtKB-EC"/>
</dbReference>
<keyword evidence="1 3" id="KW-0413">Isomerase</keyword>
<dbReference type="InterPro" id="IPR029767">
    <property type="entry name" value="WecB-like"/>
</dbReference>
<dbReference type="PANTHER" id="PTHR43174">
    <property type="entry name" value="UDP-N-ACETYLGLUCOSAMINE 2-EPIMERASE"/>
    <property type="match status" value="1"/>
</dbReference>
<evidence type="ECO:0000259" key="2">
    <source>
        <dbReference type="Pfam" id="PF02350"/>
    </source>
</evidence>
<accession>A0A927WH94</accession>
<proteinExistence type="inferred from homology"/>
<evidence type="ECO:0000256" key="1">
    <source>
        <dbReference type="RuleBase" id="RU003513"/>
    </source>
</evidence>
<reference evidence="3" key="1">
    <citation type="submission" date="2019-04" db="EMBL/GenBank/DDBJ databases">
        <title>Evolution of Biomass-Degrading Anaerobic Consortia Revealed by Metagenomics.</title>
        <authorList>
            <person name="Peng X."/>
        </authorList>
    </citation>
    <scope>NUCLEOTIDE SEQUENCE</scope>
    <source>
        <strain evidence="3">SIG242</strain>
    </source>
</reference>
<name>A0A927WH94_SELRU</name>
<evidence type="ECO:0000313" key="4">
    <source>
        <dbReference type="Proteomes" id="UP000772151"/>
    </source>
</evidence>
<dbReference type="EMBL" id="SVCA01000002">
    <property type="protein sequence ID" value="MBE6084391.1"/>
    <property type="molecule type" value="Genomic_DNA"/>
</dbReference>
<dbReference type="NCBIfam" id="TIGR00236">
    <property type="entry name" value="wecB"/>
    <property type="match status" value="1"/>
</dbReference>
<dbReference type="Pfam" id="PF02350">
    <property type="entry name" value="Epimerase_2"/>
    <property type="match status" value="1"/>
</dbReference>
<dbReference type="SUPFAM" id="SSF53756">
    <property type="entry name" value="UDP-Glycosyltransferase/glycogen phosphorylase"/>
    <property type="match status" value="1"/>
</dbReference>
<dbReference type="InterPro" id="IPR003331">
    <property type="entry name" value="UDP_GlcNAc_Epimerase_2_dom"/>
</dbReference>
<evidence type="ECO:0000313" key="3">
    <source>
        <dbReference type="EMBL" id="MBE6084391.1"/>
    </source>
</evidence>
<comment type="caution">
    <text evidence="3">The sequence shown here is derived from an EMBL/GenBank/DDBJ whole genome shotgun (WGS) entry which is preliminary data.</text>
</comment>
<dbReference type="EC" id="5.1.3.14" evidence="3"/>
<dbReference type="Gene3D" id="3.40.50.2000">
    <property type="entry name" value="Glycogen Phosphorylase B"/>
    <property type="match status" value="2"/>
</dbReference>
<dbReference type="CDD" id="cd03786">
    <property type="entry name" value="GTB_UDP-GlcNAc_2-Epimerase"/>
    <property type="match status" value="1"/>
</dbReference>
<sequence>MKILTIVGARPQFIKAAVVSHVLRKKHQEVLVHTGQHFDYNMSQQFFEELNIPAPDYNLGIRGGSHGEMTGKMLMEIEKVLVKEAPDWVLLYGDTNSTLAGALAAAKLHMPICHVEAGTRTHCRTNPEEINRICTDHVSSLLLGCTASAMEEMKREGLETRGVLVGDPMYDAFLEYSGKKEITDIELQLLSGGTAAVPEKYCYLTCHREENTNRDEDLREIFKAMEQLDFPVIYPVHPRNHVRALRLQAEMQLNNVLLVQPVGYLESACMVKNAQLVVTDSGGLQREAFFAGKKCVTLLDFVVWPETMVGNRNVLAKPKAEEILEKIAIPQEISKNYSPFGDGHAAEKIVNALEKINEKGIDK</sequence>
<feature type="domain" description="UDP-N-acetylglucosamine 2-epimerase" evidence="2">
    <location>
        <begin position="26"/>
        <end position="354"/>
    </location>
</feature>
<dbReference type="PANTHER" id="PTHR43174:SF1">
    <property type="entry name" value="UDP-N-ACETYLGLUCOSAMINE 2-EPIMERASE"/>
    <property type="match status" value="1"/>
</dbReference>
<dbReference type="Proteomes" id="UP000772151">
    <property type="component" value="Unassembled WGS sequence"/>
</dbReference>
<organism evidence="3 4">
    <name type="scientific">Selenomonas ruminantium</name>
    <dbReference type="NCBI Taxonomy" id="971"/>
    <lineage>
        <taxon>Bacteria</taxon>
        <taxon>Bacillati</taxon>
        <taxon>Bacillota</taxon>
        <taxon>Negativicutes</taxon>
        <taxon>Selenomonadales</taxon>
        <taxon>Selenomonadaceae</taxon>
        <taxon>Selenomonas</taxon>
    </lineage>
</organism>